<gene>
    <name evidence="1" type="ORF">IE983_08365</name>
</gene>
<sequence>MLKILINDPDLLFRRGMKYFLSDFFCKRFNRHVEFITDYTSENIADADVIILSLCNGERYICLPELRARQKGIIIGLVDEEDDSRISPSCFADIVYILRREPLSEITRKLTFARQKWIEIRGISRL</sequence>
<comment type="caution">
    <text evidence="1">The sequence shown here is derived from an EMBL/GenBank/DDBJ whole genome shotgun (WGS) entry which is preliminary data.</text>
</comment>
<organism evidence="1 2">
    <name type="scientific">Enterobacter hormaechei</name>
    <dbReference type="NCBI Taxonomy" id="158836"/>
    <lineage>
        <taxon>Bacteria</taxon>
        <taxon>Pseudomonadati</taxon>
        <taxon>Pseudomonadota</taxon>
        <taxon>Gammaproteobacteria</taxon>
        <taxon>Enterobacterales</taxon>
        <taxon>Enterobacteriaceae</taxon>
        <taxon>Enterobacter</taxon>
        <taxon>Enterobacter cloacae complex</taxon>
    </lineage>
</organism>
<dbReference type="AlphaFoldDB" id="A0A927DHM3"/>
<accession>A0A927DHM3</accession>
<name>A0A927DHM3_9ENTR</name>
<dbReference type="Proteomes" id="UP000655273">
    <property type="component" value="Unassembled WGS sequence"/>
</dbReference>
<evidence type="ECO:0000313" key="2">
    <source>
        <dbReference type="Proteomes" id="UP000655273"/>
    </source>
</evidence>
<protein>
    <submittedName>
        <fullName evidence="1">Uncharacterized protein</fullName>
    </submittedName>
</protein>
<dbReference type="EMBL" id="JACXTA010000001">
    <property type="protein sequence ID" value="MBD3706855.1"/>
    <property type="molecule type" value="Genomic_DNA"/>
</dbReference>
<reference evidence="1" key="1">
    <citation type="submission" date="2020-07" db="EMBL/GenBank/DDBJ databases">
        <title>Clinical and genomic characterization of carbapenemase-producing Enterobacterales causing secondary infections during the COVID-19 crisis at a New York City hospital.</title>
        <authorList>
            <person name="Gomez-Simmonds A."/>
            <person name="Annavajhala M.K."/>
            <person name="Uhlemann A.-C."/>
        </authorList>
    </citation>
    <scope>NUCLEOTIDE SEQUENCE</scope>
    <source>
        <strain evidence="1">NK1396</strain>
    </source>
</reference>
<evidence type="ECO:0000313" key="1">
    <source>
        <dbReference type="EMBL" id="MBD3706855.1"/>
    </source>
</evidence>
<proteinExistence type="predicted"/>